<name>X0YCB0_9ZZZZ</name>
<gene>
    <name evidence="2" type="ORF">S01H1_76308</name>
</gene>
<evidence type="ECO:0000313" key="2">
    <source>
        <dbReference type="EMBL" id="GAG53490.1"/>
    </source>
</evidence>
<evidence type="ECO:0000256" key="1">
    <source>
        <dbReference type="SAM" id="Phobius"/>
    </source>
</evidence>
<protein>
    <recommendedName>
        <fullName evidence="3">TIGR01906 family membrane protein</fullName>
    </recommendedName>
</protein>
<keyword evidence="1" id="KW-0472">Membrane</keyword>
<dbReference type="AlphaFoldDB" id="X0YCB0"/>
<feature type="non-terminal residue" evidence="2">
    <location>
        <position position="1"/>
    </location>
</feature>
<organism evidence="2">
    <name type="scientific">marine sediment metagenome</name>
    <dbReference type="NCBI Taxonomy" id="412755"/>
    <lineage>
        <taxon>unclassified sequences</taxon>
        <taxon>metagenomes</taxon>
        <taxon>ecological metagenomes</taxon>
    </lineage>
</organism>
<dbReference type="Pfam" id="PF07314">
    <property type="entry name" value="Lit"/>
    <property type="match status" value="1"/>
</dbReference>
<evidence type="ECO:0008006" key="3">
    <source>
        <dbReference type="Google" id="ProtNLM"/>
    </source>
</evidence>
<proteinExistence type="predicted"/>
<reference evidence="2" key="1">
    <citation type="journal article" date="2014" name="Front. Microbiol.">
        <title>High frequency of phylogenetically diverse reductive dehalogenase-homologous genes in deep subseafloor sedimentary metagenomes.</title>
        <authorList>
            <person name="Kawai M."/>
            <person name="Futagami T."/>
            <person name="Toyoda A."/>
            <person name="Takaki Y."/>
            <person name="Nishi S."/>
            <person name="Hori S."/>
            <person name="Arai W."/>
            <person name="Tsubouchi T."/>
            <person name="Morono Y."/>
            <person name="Uchiyama I."/>
            <person name="Ito T."/>
            <person name="Fujiyama A."/>
            <person name="Inagaki F."/>
            <person name="Takami H."/>
        </authorList>
    </citation>
    <scope>NUCLEOTIDE SEQUENCE</scope>
    <source>
        <strain evidence="2">Expedition CK06-06</strain>
    </source>
</reference>
<feature type="transmembrane region" description="Helical" evidence="1">
    <location>
        <begin position="124"/>
        <end position="151"/>
    </location>
</feature>
<keyword evidence="1" id="KW-1133">Transmembrane helix</keyword>
<sequence length="213" mass="24032">VLGVGLFILCIPIFLVTSDLRWAVNEVRLYEYGFSKYDVSEETGLSDGELLEVAQGLIHYFNTGERGEEFKIFNEREVAHLKDVKGLIQLCYHLQEATIGYLIVFTLCGFFWQRKRFTPSLARMMVGGSILTIVLLLVMGIVALVNFQWLFRAFHHLFFSGDSWILSGYLPRIFTEGFFSDAALFIIGAVVVEALVIGGLGGFFVLRGRRARG</sequence>
<comment type="caution">
    <text evidence="2">The sequence shown here is derived from an EMBL/GenBank/DDBJ whole genome shotgun (WGS) entry which is preliminary data.</text>
</comment>
<keyword evidence="1" id="KW-0812">Transmembrane</keyword>
<feature type="transmembrane region" description="Helical" evidence="1">
    <location>
        <begin position="92"/>
        <end position="112"/>
    </location>
</feature>
<dbReference type="InterPro" id="IPR010178">
    <property type="entry name" value="Lit"/>
</dbReference>
<feature type="transmembrane region" description="Helical" evidence="1">
    <location>
        <begin position="182"/>
        <end position="206"/>
    </location>
</feature>
<dbReference type="NCBIfam" id="TIGR01906">
    <property type="entry name" value="integ_TIGR01906"/>
    <property type="match status" value="1"/>
</dbReference>
<dbReference type="EMBL" id="BARS01051201">
    <property type="protein sequence ID" value="GAG53490.1"/>
    <property type="molecule type" value="Genomic_DNA"/>
</dbReference>
<accession>X0YCB0</accession>